<evidence type="ECO:0000256" key="1">
    <source>
        <dbReference type="ARBA" id="ARBA00012513"/>
    </source>
</evidence>
<evidence type="ECO:0000313" key="8">
    <source>
        <dbReference type="EMBL" id="TQF10103.1"/>
    </source>
</evidence>
<evidence type="ECO:0000259" key="7">
    <source>
        <dbReference type="PROSITE" id="PS50011"/>
    </source>
</evidence>
<name>A0A540WM51_9BACT</name>
<evidence type="ECO:0000256" key="3">
    <source>
        <dbReference type="ARBA" id="ARBA00022741"/>
    </source>
</evidence>
<accession>A0A540WM51</accession>
<comment type="caution">
    <text evidence="8">The sequence shown here is derived from an EMBL/GenBank/DDBJ whole genome shotgun (WGS) entry which is preliminary data.</text>
</comment>
<dbReference type="Proteomes" id="UP000315369">
    <property type="component" value="Unassembled WGS sequence"/>
</dbReference>
<dbReference type="InterPro" id="IPR000719">
    <property type="entry name" value="Prot_kinase_dom"/>
</dbReference>
<organism evidence="8 9">
    <name type="scientific">Myxococcus llanfairpwllgwyngyllgogerychwyrndrobwllllantysiliogogogochensis</name>
    <dbReference type="NCBI Taxonomy" id="2590453"/>
    <lineage>
        <taxon>Bacteria</taxon>
        <taxon>Pseudomonadati</taxon>
        <taxon>Myxococcota</taxon>
        <taxon>Myxococcia</taxon>
        <taxon>Myxococcales</taxon>
        <taxon>Cystobacterineae</taxon>
        <taxon>Myxococcaceae</taxon>
        <taxon>Myxococcus</taxon>
    </lineage>
</organism>
<evidence type="ECO:0000256" key="5">
    <source>
        <dbReference type="ARBA" id="ARBA00022840"/>
    </source>
</evidence>
<dbReference type="EC" id="2.7.11.1" evidence="1"/>
<feature type="domain" description="Protein kinase" evidence="7">
    <location>
        <begin position="23"/>
        <end position="338"/>
    </location>
</feature>
<dbReference type="Gene3D" id="3.30.200.20">
    <property type="entry name" value="Phosphorylase Kinase, domain 1"/>
    <property type="match status" value="1"/>
</dbReference>
<dbReference type="Pfam" id="PF00069">
    <property type="entry name" value="Pkinase"/>
    <property type="match status" value="1"/>
</dbReference>
<dbReference type="GO" id="GO:0004674">
    <property type="term" value="F:protein serine/threonine kinase activity"/>
    <property type="evidence" value="ECO:0007669"/>
    <property type="project" value="UniProtKB-EC"/>
</dbReference>
<dbReference type="SUPFAM" id="SSF56112">
    <property type="entry name" value="Protein kinase-like (PK-like)"/>
    <property type="match status" value="1"/>
</dbReference>
<reference evidence="8 9" key="1">
    <citation type="submission" date="2019-06" db="EMBL/GenBank/DDBJ databases">
        <authorList>
            <person name="Livingstone P."/>
            <person name="Whitworth D."/>
        </authorList>
    </citation>
    <scope>NUCLEOTIDE SEQUENCE [LARGE SCALE GENOMIC DNA]</scope>
    <source>
        <strain evidence="8 9">AM401</strain>
    </source>
</reference>
<gene>
    <name evidence="8" type="ORF">FJV41_41140</name>
</gene>
<dbReference type="GO" id="GO:0005524">
    <property type="term" value="F:ATP binding"/>
    <property type="evidence" value="ECO:0007669"/>
    <property type="project" value="UniProtKB-KW"/>
</dbReference>
<dbReference type="OrthoDB" id="5521996at2"/>
<dbReference type="PANTHER" id="PTHR43671">
    <property type="entry name" value="SERINE/THREONINE-PROTEIN KINASE NEK"/>
    <property type="match status" value="1"/>
</dbReference>
<keyword evidence="9" id="KW-1185">Reference proteome</keyword>
<evidence type="ECO:0000256" key="6">
    <source>
        <dbReference type="SAM" id="MobiDB-lite"/>
    </source>
</evidence>
<dbReference type="RefSeq" id="WP_141648092.1">
    <property type="nucleotide sequence ID" value="NZ_VIFM01000280.1"/>
</dbReference>
<proteinExistence type="predicted"/>
<keyword evidence="2" id="KW-0808">Transferase</keyword>
<evidence type="ECO:0000256" key="2">
    <source>
        <dbReference type="ARBA" id="ARBA00022679"/>
    </source>
</evidence>
<evidence type="ECO:0000256" key="4">
    <source>
        <dbReference type="ARBA" id="ARBA00022777"/>
    </source>
</evidence>
<keyword evidence="3" id="KW-0547">Nucleotide-binding</keyword>
<dbReference type="SMART" id="SM00220">
    <property type="entry name" value="S_TKc"/>
    <property type="match status" value="1"/>
</dbReference>
<dbReference type="EMBL" id="VIFM01000280">
    <property type="protein sequence ID" value="TQF10103.1"/>
    <property type="molecule type" value="Genomic_DNA"/>
</dbReference>
<protein>
    <recommendedName>
        <fullName evidence="1">non-specific serine/threonine protein kinase</fullName>
        <ecNumber evidence="1">2.7.11.1</ecNumber>
    </recommendedName>
</protein>
<dbReference type="InterPro" id="IPR050660">
    <property type="entry name" value="NEK_Ser/Thr_kinase"/>
</dbReference>
<dbReference type="AlphaFoldDB" id="A0A540WM51"/>
<sequence length="418" mass="46252">MSDDSNPRLTEGVVLFTQGDTTYFLFQILGEGRNGERILYARPRTPEGFQGKVLVKYVALSGGAGLTDKHQRARVRLEEEVRLARFLQHPNIARVHGLFEMKNALCVASECVGGFTLDSLLAIAQARGRYFSEGFILYVFAEVAAALAYAHARTDDAGIPLNIVNRDVNPTRIRLTPRGGVKLTDFGVAFSRLAGRVATTLPRPKGDVIYSSPELLLGEDVDGRADLFSLGLTMLEFATGRHLYDPGNMKMTYLDARMSEEERRRLLKATARSMDAGLTSLAEDAIHWSMAYRPEDVDAAMQGLPERLSAILGWLLQRNPAMRFGTASELDRVLRVRLAELPPFGPKDAVKEVEQALSDAGERMEELDFLDDEGGFVPADWRAPPDHVETQPEARNEDELTTDPRPVARRAVKAPPTA</sequence>
<feature type="compositionally biased region" description="Basic and acidic residues" evidence="6">
    <location>
        <begin position="383"/>
        <end position="398"/>
    </location>
</feature>
<dbReference type="Gene3D" id="1.10.510.10">
    <property type="entry name" value="Transferase(Phosphotransferase) domain 1"/>
    <property type="match status" value="1"/>
</dbReference>
<evidence type="ECO:0000313" key="9">
    <source>
        <dbReference type="Proteomes" id="UP000315369"/>
    </source>
</evidence>
<dbReference type="InterPro" id="IPR011009">
    <property type="entry name" value="Kinase-like_dom_sf"/>
</dbReference>
<feature type="region of interest" description="Disordered" evidence="6">
    <location>
        <begin position="374"/>
        <end position="418"/>
    </location>
</feature>
<dbReference type="PROSITE" id="PS50011">
    <property type="entry name" value="PROTEIN_KINASE_DOM"/>
    <property type="match status" value="1"/>
</dbReference>
<keyword evidence="4 8" id="KW-0418">Kinase</keyword>
<keyword evidence="5" id="KW-0067">ATP-binding</keyword>
<dbReference type="PANTHER" id="PTHR43671:SF13">
    <property type="entry name" value="SERINE_THREONINE-PROTEIN KINASE NEK2"/>
    <property type="match status" value="1"/>
</dbReference>